<sequence length="428" mass="46145">HLWLLGWLLSKEWVNVCFSPSPVVPANQQYLVTELQYEMESSVTLQSPPNPSILIALNLAGTQDKMTSGEVALYVLALLSSCEDPKHVTANISLVEVLKLKTKDDLPIISSCLPICAPITLLSSSLPLPASCTELYTGAMATLALTCVHNGLAKAEQTRILELIHEALDKLRQLILRAVETNTANIYSIGLALQALNVTSVSYPSGDWSCSQTLAKVLTKISQGAFDNPMAAAQILPSLVGKTYLNVIRLSCSSDMGKDHSVAPSPTNAPISSLCSVMVEYTIINQLRGQHFTYTIHVSVPKGSVLLSVLQAAQQDNPQDFSFETKQTSWGLMVVSINSRAANSNDKTYWQFFNGTEPLEQALPPPHTHSTQGQTEATLLYTGLAQAALRSGTGMATAPLPTHSSAAHTPLHPHIFGKTAFVQFALVN</sequence>
<accession>A0A8C0G3Z4</accession>
<protein>
    <submittedName>
        <fullName evidence="10">Cobalamin binding intrinsic factor</fullName>
    </submittedName>
</protein>
<evidence type="ECO:0000256" key="5">
    <source>
        <dbReference type="ARBA" id="ARBA00022729"/>
    </source>
</evidence>
<feature type="signal peptide" evidence="9">
    <location>
        <begin position="1"/>
        <end position="19"/>
    </location>
</feature>
<dbReference type="GeneTree" id="ENSGT00530000063370"/>
<evidence type="ECO:0000256" key="3">
    <source>
        <dbReference type="ARBA" id="ARBA00022426"/>
    </source>
</evidence>
<feature type="binding site" evidence="7">
    <location>
        <position position="185"/>
    </location>
    <ligand>
        <name>cyanocob(III)alamin</name>
        <dbReference type="ChEBI" id="CHEBI:17439"/>
    </ligand>
</feature>
<keyword evidence="3" id="KW-0813">Transport</keyword>
<dbReference type="AlphaFoldDB" id="A0A8C0G3Z4"/>
<dbReference type="InterPro" id="IPR051588">
    <property type="entry name" value="Cobalamin_Transport"/>
</dbReference>
<keyword evidence="6 7" id="KW-0170">Cobalt</keyword>
<dbReference type="Proteomes" id="UP000694404">
    <property type="component" value="Unplaced"/>
</dbReference>
<keyword evidence="11" id="KW-1185">Reference proteome</keyword>
<comment type="subcellular location">
    <subcellularLocation>
        <location evidence="1">Secreted</location>
    </subcellularLocation>
</comment>
<feature type="chain" id="PRO_5034940802" evidence="9">
    <location>
        <begin position="20"/>
        <end position="428"/>
    </location>
</feature>
<keyword evidence="3" id="KW-0406">Ion transport</keyword>
<dbReference type="GO" id="GO:0031419">
    <property type="term" value="F:cobalamin binding"/>
    <property type="evidence" value="ECO:0007669"/>
    <property type="project" value="Ensembl"/>
</dbReference>
<organism evidence="10 11">
    <name type="scientific">Chelonoidis abingdonii</name>
    <name type="common">Abingdon island giant tortoise</name>
    <name type="synonym">Testudo abingdonii</name>
    <dbReference type="NCBI Taxonomy" id="106734"/>
    <lineage>
        <taxon>Eukaryota</taxon>
        <taxon>Metazoa</taxon>
        <taxon>Chordata</taxon>
        <taxon>Craniata</taxon>
        <taxon>Vertebrata</taxon>
        <taxon>Euteleostomi</taxon>
        <taxon>Archelosauria</taxon>
        <taxon>Testudinata</taxon>
        <taxon>Testudines</taxon>
        <taxon>Cryptodira</taxon>
        <taxon>Durocryptodira</taxon>
        <taxon>Testudinoidea</taxon>
        <taxon>Testudinidae</taxon>
        <taxon>Chelonoidis</taxon>
    </lineage>
</organism>
<proteinExistence type="inferred from homology"/>
<keyword evidence="3" id="KW-0171">Cobalt transport</keyword>
<feature type="disulfide bond" evidence="8">
    <location>
        <begin position="112"/>
        <end position="147"/>
    </location>
</feature>
<evidence type="ECO:0000256" key="9">
    <source>
        <dbReference type="SAM" id="SignalP"/>
    </source>
</evidence>
<evidence type="ECO:0000256" key="2">
    <source>
        <dbReference type="ARBA" id="ARBA00006449"/>
    </source>
</evidence>
<reference evidence="10" key="2">
    <citation type="submission" date="2025-09" db="UniProtKB">
        <authorList>
            <consortium name="Ensembl"/>
        </authorList>
    </citation>
    <scope>IDENTIFICATION</scope>
</reference>
<comment type="similarity">
    <text evidence="2">Belongs to the eukaryotic cobalamin transport proteins family.</text>
</comment>
<dbReference type="Gene3D" id="1.50.10.20">
    <property type="match status" value="2"/>
</dbReference>
<dbReference type="GO" id="GO:0005902">
    <property type="term" value="C:microvillus"/>
    <property type="evidence" value="ECO:0007669"/>
    <property type="project" value="Ensembl"/>
</dbReference>
<dbReference type="GO" id="GO:0016324">
    <property type="term" value="C:apical plasma membrane"/>
    <property type="evidence" value="ECO:0007669"/>
    <property type="project" value="Ensembl"/>
</dbReference>
<evidence type="ECO:0000256" key="8">
    <source>
        <dbReference type="PIRSR" id="PIRSR602157-2"/>
    </source>
</evidence>
<dbReference type="PANTHER" id="PTHR10559:SF15">
    <property type="entry name" value="COBALAMIN BINDING INTRINSIC FACTOR"/>
    <property type="match status" value="1"/>
</dbReference>
<keyword evidence="4" id="KW-0964">Secreted</keyword>
<feature type="binding site" evidence="7">
    <location>
        <position position="359"/>
    </location>
    <ligand>
        <name>cyanocob(III)alamin</name>
        <dbReference type="ChEBI" id="CHEBI:17439"/>
    </ligand>
</feature>
<evidence type="ECO:0000313" key="10">
    <source>
        <dbReference type="Ensembl" id="ENSCABP00000002246.1"/>
    </source>
</evidence>
<dbReference type="GO" id="GO:0006824">
    <property type="term" value="P:cobalt ion transport"/>
    <property type="evidence" value="ECO:0007669"/>
    <property type="project" value="UniProtKB-KW"/>
</dbReference>
<evidence type="ECO:0000256" key="1">
    <source>
        <dbReference type="ARBA" id="ARBA00004613"/>
    </source>
</evidence>
<gene>
    <name evidence="10" type="primary">CBLIF</name>
</gene>
<dbReference type="PANTHER" id="PTHR10559">
    <property type="entry name" value="TRANSCOBALAMIN-1/GASTRIC INTRINSIC FACTOR"/>
    <property type="match status" value="1"/>
</dbReference>
<dbReference type="Pfam" id="PF01122">
    <property type="entry name" value="Cobalamin_bind"/>
    <property type="match status" value="2"/>
</dbReference>
<feature type="binding site" evidence="7">
    <location>
        <position position="234"/>
    </location>
    <ligand>
        <name>cyanocob(III)alamin</name>
        <dbReference type="ChEBI" id="CHEBI:17439"/>
    </ligand>
</feature>
<keyword evidence="5 9" id="KW-0732">Signal</keyword>
<dbReference type="GO" id="GO:0005768">
    <property type="term" value="C:endosome"/>
    <property type="evidence" value="ECO:0007669"/>
    <property type="project" value="Ensembl"/>
</dbReference>
<keyword evidence="8" id="KW-1015">Disulfide bond</keyword>
<dbReference type="GO" id="GO:0140355">
    <property type="term" value="F:cargo receptor ligand activity"/>
    <property type="evidence" value="ECO:0007669"/>
    <property type="project" value="Ensembl"/>
</dbReference>
<name>A0A8C0G3Z4_CHEAB</name>
<evidence type="ECO:0000256" key="7">
    <source>
        <dbReference type="PIRSR" id="PIRSR602157-1"/>
    </source>
</evidence>
<dbReference type="Ensembl" id="ENSCABT00000002424.1">
    <property type="protein sequence ID" value="ENSCABP00000002246.1"/>
    <property type="gene ID" value="ENSCABG00000001767.1"/>
</dbReference>
<dbReference type="GO" id="GO:0015889">
    <property type="term" value="P:cobalamin transport"/>
    <property type="evidence" value="ECO:0007669"/>
    <property type="project" value="Ensembl"/>
</dbReference>
<dbReference type="Gene3D" id="2.170.130.30">
    <property type="match status" value="1"/>
</dbReference>
<dbReference type="GO" id="GO:0005615">
    <property type="term" value="C:extracellular space"/>
    <property type="evidence" value="ECO:0007669"/>
    <property type="project" value="Ensembl"/>
</dbReference>
<dbReference type="GO" id="GO:0140104">
    <property type="term" value="F:molecular carrier activity"/>
    <property type="evidence" value="ECO:0007669"/>
    <property type="project" value="Ensembl"/>
</dbReference>
<dbReference type="InterPro" id="IPR002157">
    <property type="entry name" value="Cbl-bd_prot"/>
</dbReference>
<evidence type="ECO:0000313" key="11">
    <source>
        <dbReference type="Proteomes" id="UP000694404"/>
    </source>
</evidence>
<reference evidence="10" key="1">
    <citation type="submission" date="2025-08" db="UniProtKB">
        <authorList>
            <consortium name="Ensembl"/>
        </authorList>
    </citation>
    <scope>IDENTIFICATION</scope>
</reference>
<evidence type="ECO:0000256" key="4">
    <source>
        <dbReference type="ARBA" id="ARBA00022525"/>
    </source>
</evidence>
<evidence type="ECO:0000256" key="6">
    <source>
        <dbReference type="ARBA" id="ARBA00023285"/>
    </source>
</evidence>